<dbReference type="Proteomes" id="UP000193978">
    <property type="component" value="Chromosome"/>
</dbReference>
<proteinExistence type="predicted"/>
<evidence type="ECO:0000313" key="2">
    <source>
        <dbReference type="EMBL" id="ARN83729.1"/>
    </source>
</evidence>
<gene>
    <name evidence="2" type="ORF">B1812_16460</name>
</gene>
<feature type="domain" description="PRC-barrel" evidence="1">
    <location>
        <begin position="29"/>
        <end position="82"/>
    </location>
</feature>
<dbReference type="PANTHER" id="PTHR36505:SF1">
    <property type="entry name" value="BLR1072 PROTEIN"/>
    <property type="match status" value="1"/>
</dbReference>
<dbReference type="InterPro" id="IPR011033">
    <property type="entry name" value="PRC_barrel-like_sf"/>
</dbReference>
<dbReference type="STRING" id="655015.B1812_16460"/>
<dbReference type="PANTHER" id="PTHR36505">
    <property type="entry name" value="BLR1072 PROTEIN"/>
    <property type="match status" value="1"/>
</dbReference>
<evidence type="ECO:0000259" key="1">
    <source>
        <dbReference type="Pfam" id="PF05239"/>
    </source>
</evidence>
<sequence>MIDAPVETVAPMRGLPDHHSLISAYYMAKVYDQSNYKIGEIKDMLVDENGNIKAVLLSVGTFLRVGEKIVAVPFDSIQASEDDGQWRLSANLSTQSLRDAPAYFYNHRTAQWQSRRLASD</sequence>
<name>A0A1W6N1N2_9HYPH</name>
<keyword evidence="3" id="KW-1185">Reference proteome</keyword>
<evidence type="ECO:0000313" key="3">
    <source>
        <dbReference type="Proteomes" id="UP000193978"/>
    </source>
</evidence>
<dbReference type="EMBL" id="CP019948">
    <property type="protein sequence ID" value="ARN83729.1"/>
    <property type="molecule type" value="Genomic_DNA"/>
</dbReference>
<dbReference type="SUPFAM" id="SSF50346">
    <property type="entry name" value="PRC-barrel domain"/>
    <property type="match status" value="1"/>
</dbReference>
<protein>
    <recommendedName>
        <fullName evidence="1">PRC-barrel domain-containing protein</fullName>
    </recommendedName>
</protein>
<dbReference type="KEGG" id="mbry:B1812_16460"/>
<dbReference type="InterPro" id="IPR027275">
    <property type="entry name" value="PRC-brl_dom"/>
</dbReference>
<reference evidence="2 3" key="1">
    <citation type="submission" date="2017-02" db="EMBL/GenBank/DDBJ databases">
        <authorList>
            <person name="Peterson S.W."/>
        </authorList>
    </citation>
    <scope>NUCLEOTIDE SEQUENCE [LARGE SCALE GENOMIC DNA]</scope>
    <source>
        <strain evidence="2 3">S285</strain>
    </source>
</reference>
<organism evidence="2 3">
    <name type="scientific">Methylocystis bryophila</name>
    <dbReference type="NCBI Taxonomy" id="655015"/>
    <lineage>
        <taxon>Bacteria</taxon>
        <taxon>Pseudomonadati</taxon>
        <taxon>Pseudomonadota</taxon>
        <taxon>Alphaproteobacteria</taxon>
        <taxon>Hyphomicrobiales</taxon>
        <taxon>Methylocystaceae</taxon>
        <taxon>Methylocystis</taxon>
    </lineage>
</organism>
<dbReference type="AlphaFoldDB" id="A0A1W6N1N2"/>
<dbReference type="Gene3D" id="2.30.30.240">
    <property type="entry name" value="PRC-barrel domain"/>
    <property type="match status" value="1"/>
</dbReference>
<dbReference type="Pfam" id="PF05239">
    <property type="entry name" value="PRC"/>
    <property type="match status" value="1"/>
</dbReference>
<accession>A0A1W6N1N2</accession>